<protein>
    <recommendedName>
        <fullName evidence="5">Pentatricopeptide repeat-containing protein</fullName>
    </recommendedName>
</protein>
<evidence type="ECO:0000313" key="3">
    <source>
        <dbReference type="EMBL" id="RYR09203.1"/>
    </source>
</evidence>
<dbReference type="GO" id="GO:0009451">
    <property type="term" value="P:RNA modification"/>
    <property type="evidence" value="ECO:0007669"/>
    <property type="project" value="InterPro"/>
</dbReference>
<dbReference type="Gene3D" id="1.25.40.10">
    <property type="entry name" value="Tetratricopeptide repeat domain"/>
    <property type="match status" value="1"/>
</dbReference>
<keyword evidence="1" id="KW-0677">Repeat</keyword>
<dbReference type="InterPro" id="IPR046960">
    <property type="entry name" value="PPR_At4g14850-like_plant"/>
</dbReference>
<dbReference type="InterPro" id="IPR002885">
    <property type="entry name" value="PPR_rpt"/>
</dbReference>
<dbReference type="GO" id="GO:0003723">
    <property type="term" value="F:RNA binding"/>
    <property type="evidence" value="ECO:0007669"/>
    <property type="project" value="InterPro"/>
</dbReference>
<dbReference type="Proteomes" id="UP000289738">
    <property type="component" value="Chromosome B05"/>
</dbReference>
<dbReference type="STRING" id="3818.A0A444Z4R4"/>
<keyword evidence="4" id="KW-1185">Reference proteome</keyword>
<evidence type="ECO:0008006" key="5">
    <source>
        <dbReference type="Google" id="ProtNLM"/>
    </source>
</evidence>
<dbReference type="InterPro" id="IPR011990">
    <property type="entry name" value="TPR-like_helical_dom_sf"/>
</dbReference>
<feature type="repeat" description="PPR" evidence="2">
    <location>
        <begin position="180"/>
        <end position="210"/>
    </location>
</feature>
<reference evidence="3 4" key="1">
    <citation type="submission" date="2019-01" db="EMBL/GenBank/DDBJ databases">
        <title>Sequencing of cultivated peanut Arachis hypogaea provides insights into genome evolution and oil improvement.</title>
        <authorList>
            <person name="Chen X."/>
        </authorList>
    </citation>
    <scope>NUCLEOTIDE SEQUENCE [LARGE SCALE GENOMIC DNA]</scope>
    <source>
        <strain evidence="4">cv. Fuhuasheng</strain>
        <tissue evidence="3">Leaves</tissue>
    </source>
</reference>
<gene>
    <name evidence="3" type="ORF">Ahy_B05g077347</name>
</gene>
<organism evidence="3 4">
    <name type="scientific">Arachis hypogaea</name>
    <name type="common">Peanut</name>
    <dbReference type="NCBI Taxonomy" id="3818"/>
    <lineage>
        <taxon>Eukaryota</taxon>
        <taxon>Viridiplantae</taxon>
        <taxon>Streptophyta</taxon>
        <taxon>Embryophyta</taxon>
        <taxon>Tracheophyta</taxon>
        <taxon>Spermatophyta</taxon>
        <taxon>Magnoliopsida</taxon>
        <taxon>eudicotyledons</taxon>
        <taxon>Gunneridae</taxon>
        <taxon>Pentapetalae</taxon>
        <taxon>rosids</taxon>
        <taxon>fabids</taxon>
        <taxon>Fabales</taxon>
        <taxon>Fabaceae</taxon>
        <taxon>Papilionoideae</taxon>
        <taxon>50 kb inversion clade</taxon>
        <taxon>dalbergioids sensu lato</taxon>
        <taxon>Dalbergieae</taxon>
        <taxon>Pterocarpus clade</taxon>
        <taxon>Arachis</taxon>
    </lineage>
</organism>
<accession>A0A444Z4R4</accession>
<evidence type="ECO:0000313" key="4">
    <source>
        <dbReference type="Proteomes" id="UP000289738"/>
    </source>
</evidence>
<dbReference type="PANTHER" id="PTHR47926:SF470">
    <property type="entry name" value="DYW DOMAIN-CONTAINING PROTEIN"/>
    <property type="match status" value="1"/>
</dbReference>
<dbReference type="PANTHER" id="PTHR47926">
    <property type="entry name" value="PENTATRICOPEPTIDE REPEAT-CONTAINING PROTEIN"/>
    <property type="match status" value="1"/>
</dbReference>
<evidence type="ECO:0000256" key="2">
    <source>
        <dbReference type="PROSITE-ProRule" id="PRU00708"/>
    </source>
</evidence>
<evidence type="ECO:0000256" key="1">
    <source>
        <dbReference type="ARBA" id="ARBA00022737"/>
    </source>
</evidence>
<dbReference type="Pfam" id="PF13041">
    <property type="entry name" value="PPR_2"/>
    <property type="match status" value="1"/>
</dbReference>
<dbReference type="AlphaFoldDB" id="A0A444Z4R4"/>
<proteinExistence type="predicted"/>
<dbReference type="NCBIfam" id="TIGR00756">
    <property type="entry name" value="PPR"/>
    <property type="match status" value="1"/>
</dbReference>
<dbReference type="Pfam" id="PF01535">
    <property type="entry name" value="PPR"/>
    <property type="match status" value="1"/>
</dbReference>
<dbReference type="EMBL" id="SDMP01000015">
    <property type="protein sequence ID" value="RYR09203.1"/>
    <property type="molecule type" value="Genomic_DNA"/>
</dbReference>
<name>A0A444Z4R4_ARAHY</name>
<dbReference type="FunFam" id="1.25.40.10:FF:000031">
    <property type="entry name" value="Pentatricopeptide repeat-containing protein mitochondrial"/>
    <property type="match status" value="1"/>
</dbReference>
<dbReference type="PROSITE" id="PS51375">
    <property type="entry name" value="PPR"/>
    <property type="match status" value="1"/>
</dbReference>
<sequence length="278" mass="31457">MAMDSMLLQNCRFKGDWKPNSALPFLTKPYRYALQSQFAAIARTQNSLAASLSFIPASAAAPCVPRRSLRPPPLPASAAAPCFRRRRAGLCLNAWRLRALIRIDPSGFLETLVGNESPGRTWMLIFTAEFENLKWSSELVSLERPASWLEKVKTDLIDMYAKCGSVRVARALFEMLREEIVVSWNAIITGYAMHGLAKEALELFEVMRTEARPDLITFVGVLAACSRGLLLNEGHAFYDMMMRDYGINPTVQHYTCMVDILRHYGKLEDRLIDRIYTL</sequence>
<comment type="caution">
    <text evidence="3">The sequence shown here is derived from an EMBL/GenBank/DDBJ whole genome shotgun (WGS) entry which is preliminary data.</text>
</comment>